<protein>
    <submittedName>
        <fullName evidence="7">Transmembrane protein 65</fullName>
    </submittedName>
</protein>
<evidence type="ECO:0000256" key="1">
    <source>
        <dbReference type="ARBA" id="ARBA00022723"/>
    </source>
</evidence>
<reference evidence="7 8" key="1">
    <citation type="submission" date="2020-04" db="EMBL/GenBank/DDBJ databases">
        <title>Perkinsus olseni comparative genomics.</title>
        <authorList>
            <person name="Bogema D.R."/>
        </authorList>
    </citation>
    <scope>NUCLEOTIDE SEQUENCE [LARGE SCALE GENOMIC DNA]</scope>
    <source>
        <strain evidence="7">00978-12</strain>
    </source>
</reference>
<sequence length="399" mass="44225">MLFISFLSLFMSGQKPLHFLRQTPWWREVEKFLESGKDSKALPKKVNSAERDVIRQICKHFDCSFKVKGVGTQRQMYLIKPDFSYFDRVEADQAAAQALAVHSRAADESTNGDGSETYRKAVATLSASVNRLKDFLVDRSFRLGQTQVTMARDERKLEIATREADILRKLVAAYEGIVHKVSETFAGAVKEIDMDHVNSLQKEMSSLRARGREATQYSLCVRCSRAAATTAVLPCGHVFCSDCASRIYEAGKCVICRQKTEGGRGKTIEPLSKADITLEILELTKDQAEGLDYPVKESLPKRSRHKPRRGHRKRSVSEASSSSSDSSDSSSSSSDSSSSDSDGSDKRKRPRQEKDLKSLSLLLQRDSSDGGAGDTKARDSKEKESERSGDSPCRVAADS</sequence>
<dbReference type="Pfam" id="PF13920">
    <property type="entry name" value="zf-C3HC4_3"/>
    <property type="match status" value="1"/>
</dbReference>
<dbReference type="GO" id="GO:0008270">
    <property type="term" value="F:zinc ion binding"/>
    <property type="evidence" value="ECO:0007669"/>
    <property type="project" value="UniProtKB-KW"/>
</dbReference>
<feature type="compositionally biased region" description="Basic residues" evidence="5">
    <location>
        <begin position="301"/>
        <end position="314"/>
    </location>
</feature>
<organism evidence="7 8">
    <name type="scientific">Perkinsus olseni</name>
    <name type="common">Perkinsus atlanticus</name>
    <dbReference type="NCBI Taxonomy" id="32597"/>
    <lineage>
        <taxon>Eukaryota</taxon>
        <taxon>Sar</taxon>
        <taxon>Alveolata</taxon>
        <taxon>Perkinsozoa</taxon>
        <taxon>Perkinsea</taxon>
        <taxon>Perkinsida</taxon>
        <taxon>Perkinsidae</taxon>
        <taxon>Perkinsus</taxon>
    </lineage>
</organism>
<dbReference type="SUPFAM" id="SSF57850">
    <property type="entry name" value="RING/U-box"/>
    <property type="match status" value="1"/>
</dbReference>
<dbReference type="AlphaFoldDB" id="A0A7J6NPQ6"/>
<proteinExistence type="predicted"/>
<evidence type="ECO:0000256" key="4">
    <source>
        <dbReference type="PROSITE-ProRule" id="PRU00175"/>
    </source>
</evidence>
<keyword evidence="7" id="KW-0812">Transmembrane</keyword>
<dbReference type="InterPro" id="IPR017907">
    <property type="entry name" value="Znf_RING_CS"/>
</dbReference>
<dbReference type="InterPro" id="IPR013083">
    <property type="entry name" value="Znf_RING/FYVE/PHD"/>
</dbReference>
<dbReference type="PROSITE" id="PS00518">
    <property type="entry name" value="ZF_RING_1"/>
    <property type="match status" value="1"/>
</dbReference>
<evidence type="ECO:0000259" key="6">
    <source>
        <dbReference type="PROSITE" id="PS50089"/>
    </source>
</evidence>
<keyword evidence="7" id="KW-0472">Membrane</keyword>
<evidence type="ECO:0000256" key="2">
    <source>
        <dbReference type="ARBA" id="ARBA00022771"/>
    </source>
</evidence>
<gene>
    <name evidence="7" type="primary">TMEM65_1</name>
    <name evidence="7" type="ORF">FOZ60_006093</name>
</gene>
<evidence type="ECO:0000313" key="7">
    <source>
        <dbReference type="EMBL" id="KAF4685778.1"/>
    </source>
</evidence>
<keyword evidence="2 4" id="KW-0863">Zinc-finger</keyword>
<dbReference type="Gene3D" id="3.30.40.10">
    <property type="entry name" value="Zinc/RING finger domain, C3HC4 (zinc finger)"/>
    <property type="match status" value="1"/>
</dbReference>
<dbReference type="PROSITE" id="PS50089">
    <property type="entry name" value="ZF_RING_2"/>
    <property type="match status" value="1"/>
</dbReference>
<dbReference type="EMBL" id="JABANP010000249">
    <property type="protein sequence ID" value="KAF4685778.1"/>
    <property type="molecule type" value="Genomic_DNA"/>
</dbReference>
<keyword evidence="1" id="KW-0479">Metal-binding</keyword>
<evidence type="ECO:0000256" key="3">
    <source>
        <dbReference type="ARBA" id="ARBA00022833"/>
    </source>
</evidence>
<dbReference type="InterPro" id="IPR001841">
    <property type="entry name" value="Znf_RING"/>
</dbReference>
<dbReference type="Proteomes" id="UP000541610">
    <property type="component" value="Unassembled WGS sequence"/>
</dbReference>
<feature type="compositionally biased region" description="Low complexity" evidence="5">
    <location>
        <begin position="320"/>
        <end position="341"/>
    </location>
</feature>
<name>A0A7J6NPQ6_PEROL</name>
<feature type="compositionally biased region" description="Basic and acidic residues" evidence="5">
    <location>
        <begin position="375"/>
        <end position="389"/>
    </location>
</feature>
<evidence type="ECO:0000313" key="8">
    <source>
        <dbReference type="Proteomes" id="UP000541610"/>
    </source>
</evidence>
<feature type="region of interest" description="Disordered" evidence="5">
    <location>
        <begin position="292"/>
        <end position="399"/>
    </location>
</feature>
<comment type="caution">
    <text evidence="7">The sequence shown here is derived from an EMBL/GenBank/DDBJ whole genome shotgun (WGS) entry which is preliminary data.</text>
</comment>
<feature type="domain" description="RING-type" evidence="6">
    <location>
        <begin position="220"/>
        <end position="257"/>
    </location>
</feature>
<evidence type="ECO:0000256" key="5">
    <source>
        <dbReference type="SAM" id="MobiDB-lite"/>
    </source>
</evidence>
<accession>A0A7J6NPQ6</accession>
<keyword evidence="3" id="KW-0862">Zinc</keyword>
<dbReference type="SMART" id="SM00184">
    <property type="entry name" value="RING"/>
    <property type="match status" value="1"/>
</dbReference>